<comment type="caution">
    <text evidence="2">The sequence shown here is derived from an EMBL/GenBank/DDBJ whole genome shotgun (WGS) entry which is preliminary data.</text>
</comment>
<proteinExistence type="predicted"/>
<dbReference type="HOGENOM" id="CLU_089258_4_3_12"/>
<gene>
    <name evidence="2" type="ORF">HMPREF9726_01915</name>
</gene>
<reference evidence="2" key="1">
    <citation type="submission" date="2012-01" db="EMBL/GenBank/DDBJ databases">
        <title>The Genome Sequence of Treponema denticola H-22.</title>
        <authorList>
            <consortium name="The Broad Institute Genome Sequencing Platform"/>
            <person name="Earl A."/>
            <person name="Ward D."/>
            <person name="Feldgarden M."/>
            <person name="Gevers D."/>
            <person name="Blanton J.M."/>
            <person name="Fenno C.J."/>
            <person name="Baranova O.V."/>
            <person name="Mathney J."/>
            <person name="Dewhirst F.E."/>
            <person name="Izard J."/>
            <person name="Young S.K."/>
            <person name="Zeng Q."/>
            <person name="Gargeya S."/>
            <person name="Fitzgerald M."/>
            <person name="Haas B."/>
            <person name="Abouelleil A."/>
            <person name="Alvarado L."/>
            <person name="Arachchi H.M."/>
            <person name="Berlin A."/>
            <person name="Chapman S.B."/>
            <person name="Gearin G."/>
            <person name="Goldberg J."/>
            <person name="Griggs A."/>
            <person name="Gujja S."/>
            <person name="Hansen M."/>
            <person name="Heiman D."/>
            <person name="Howarth C."/>
            <person name="Larimer J."/>
            <person name="Lui A."/>
            <person name="MacDonald P.J.P."/>
            <person name="McCowen C."/>
            <person name="Montmayeur A."/>
            <person name="Murphy C."/>
            <person name="Neiman D."/>
            <person name="Pearson M."/>
            <person name="Priest M."/>
            <person name="Roberts A."/>
            <person name="Saif S."/>
            <person name="Shea T."/>
            <person name="Sisk P."/>
            <person name="Stolte C."/>
            <person name="Sykes S."/>
            <person name="Wortman J."/>
            <person name="Nusbaum C."/>
            <person name="Birren B."/>
        </authorList>
    </citation>
    <scope>NUCLEOTIDE SEQUENCE [LARGE SCALE GENOMIC DNA]</scope>
    <source>
        <strain evidence="2">H-22</strain>
    </source>
</reference>
<dbReference type="InterPro" id="IPR005149">
    <property type="entry name" value="Tscrpt_reg_PadR_N"/>
</dbReference>
<dbReference type="InterPro" id="IPR036390">
    <property type="entry name" value="WH_DNA-bd_sf"/>
</dbReference>
<dbReference type="Pfam" id="PF03551">
    <property type="entry name" value="PadR"/>
    <property type="match status" value="1"/>
</dbReference>
<dbReference type="PATRIC" id="fig|999432.5.peg.1987"/>
<dbReference type="Proteomes" id="UP000011705">
    <property type="component" value="Chromosome"/>
</dbReference>
<feature type="domain" description="Transcription regulator PadR N-terminal" evidence="1">
    <location>
        <begin position="10"/>
        <end position="81"/>
    </location>
</feature>
<dbReference type="SUPFAM" id="SSF46785">
    <property type="entry name" value="Winged helix' DNA-binding domain"/>
    <property type="match status" value="1"/>
</dbReference>
<name>A0A0E2E2G6_TREDN</name>
<dbReference type="RefSeq" id="WP_002672603.1">
    <property type="nucleotide sequence ID" value="NZ_CM001795.1"/>
</dbReference>
<dbReference type="PANTHER" id="PTHR43252:SF6">
    <property type="entry name" value="NEGATIVE TRANSCRIPTION REGULATOR PADR"/>
    <property type="match status" value="1"/>
</dbReference>
<dbReference type="InterPro" id="IPR036388">
    <property type="entry name" value="WH-like_DNA-bd_sf"/>
</dbReference>
<dbReference type="Gene3D" id="1.10.10.10">
    <property type="entry name" value="Winged helix-like DNA-binding domain superfamily/Winged helix DNA-binding domain"/>
    <property type="match status" value="1"/>
</dbReference>
<evidence type="ECO:0000259" key="1">
    <source>
        <dbReference type="Pfam" id="PF03551"/>
    </source>
</evidence>
<dbReference type="PANTHER" id="PTHR43252">
    <property type="entry name" value="TRANSCRIPTIONAL REGULATOR YQJI"/>
    <property type="match status" value="1"/>
</dbReference>
<dbReference type="AlphaFoldDB" id="A0A0E2E2G6"/>
<sequence>MKTSLTEELILGILAEHSAHGYNIEKIIEMRGMRKWTDIGFSSIYYVLDKLEKKGLAFSKRTRGKEKKEFSITKQGLNVLKEETKKRIEERMPSNTHFMTGLANSSILNNAETLQSLIKRKIQLEQDLADLKEKINKENSPSLPATRLFHLSEKLILSELEWLNKEIGELKK</sequence>
<organism evidence="2">
    <name type="scientific">Treponema denticola H-22</name>
    <dbReference type="NCBI Taxonomy" id="999432"/>
    <lineage>
        <taxon>Bacteria</taxon>
        <taxon>Pseudomonadati</taxon>
        <taxon>Spirochaetota</taxon>
        <taxon>Spirochaetia</taxon>
        <taxon>Spirochaetales</taxon>
        <taxon>Treponemataceae</taxon>
        <taxon>Treponema</taxon>
    </lineage>
</organism>
<dbReference type="EMBL" id="AGDV01000020">
    <property type="protein sequence ID" value="EMB31535.1"/>
    <property type="molecule type" value="Genomic_DNA"/>
</dbReference>
<protein>
    <recommendedName>
        <fullName evidence="1">Transcription regulator PadR N-terminal domain-containing protein</fullName>
    </recommendedName>
</protein>
<accession>A0A0E2E2G6</accession>
<evidence type="ECO:0000313" key="2">
    <source>
        <dbReference type="EMBL" id="EMB31535.1"/>
    </source>
</evidence>